<feature type="region of interest" description="Disordered" evidence="1">
    <location>
        <begin position="61"/>
        <end position="93"/>
    </location>
</feature>
<reference evidence="2 3" key="1">
    <citation type="submission" date="2021-06" db="EMBL/GenBank/DDBJ databases">
        <title>Caerostris darwini draft genome.</title>
        <authorList>
            <person name="Kono N."/>
            <person name="Arakawa K."/>
        </authorList>
    </citation>
    <scope>NUCLEOTIDE SEQUENCE [LARGE SCALE GENOMIC DNA]</scope>
</reference>
<dbReference type="Proteomes" id="UP001054837">
    <property type="component" value="Unassembled WGS sequence"/>
</dbReference>
<dbReference type="AlphaFoldDB" id="A0AAV4R1D3"/>
<feature type="compositionally biased region" description="Polar residues" evidence="1">
    <location>
        <begin position="83"/>
        <end position="93"/>
    </location>
</feature>
<keyword evidence="3" id="KW-1185">Reference proteome</keyword>
<protein>
    <submittedName>
        <fullName evidence="2">Uncharacterized protein</fullName>
    </submittedName>
</protein>
<organism evidence="2 3">
    <name type="scientific">Caerostris darwini</name>
    <dbReference type="NCBI Taxonomy" id="1538125"/>
    <lineage>
        <taxon>Eukaryota</taxon>
        <taxon>Metazoa</taxon>
        <taxon>Ecdysozoa</taxon>
        <taxon>Arthropoda</taxon>
        <taxon>Chelicerata</taxon>
        <taxon>Arachnida</taxon>
        <taxon>Araneae</taxon>
        <taxon>Araneomorphae</taxon>
        <taxon>Entelegynae</taxon>
        <taxon>Araneoidea</taxon>
        <taxon>Araneidae</taxon>
        <taxon>Caerostris</taxon>
    </lineage>
</organism>
<dbReference type="EMBL" id="BPLQ01005361">
    <property type="protein sequence ID" value="GIY14376.1"/>
    <property type="molecule type" value="Genomic_DNA"/>
</dbReference>
<accession>A0AAV4R1D3</accession>
<sequence>MCKHQKQQRQLSISADLSFLKGKGALSRNRFSRTGGSRQGRGVSECDSGPCWGFFSMQPTCPSKKGKPGTAEGQTRDLPKKSLCTQESIDIGG</sequence>
<evidence type="ECO:0000256" key="1">
    <source>
        <dbReference type="SAM" id="MobiDB-lite"/>
    </source>
</evidence>
<proteinExistence type="predicted"/>
<comment type="caution">
    <text evidence="2">The sequence shown here is derived from an EMBL/GenBank/DDBJ whole genome shotgun (WGS) entry which is preliminary data.</text>
</comment>
<gene>
    <name evidence="2" type="ORF">CDAR_239751</name>
</gene>
<name>A0AAV4R1D3_9ARAC</name>
<evidence type="ECO:0000313" key="2">
    <source>
        <dbReference type="EMBL" id="GIY14376.1"/>
    </source>
</evidence>
<evidence type="ECO:0000313" key="3">
    <source>
        <dbReference type="Proteomes" id="UP001054837"/>
    </source>
</evidence>